<keyword evidence="1" id="KW-0472">Membrane</keyword>
<dbReference type="Proteomes" id="UP000019103">
    <property type="component" value="Unassembled WGS sequence"/>
</dbReference>
<evidence type="ECO:0000313" key="2">
    <source>
        <dbReference type="EMBL" id="ETW51970.1"/>
    </source>
</evidence>
<dbReference type="EMBL" id="KI927438">
    <property type="protein sequence ID" value="ETW51970.1"/>
    <property type="molecule type" value="Genomic_DNA"/>
</dbReference>
<name>W4IPM5_PLAFP</name>
<organism evidence="2 3">
    <name type="scientific">Plasmodium falciparum (isolate Palo Alto / Uganda)</name>
    <dbReference type="NCBI Taxonomy" id="57270"/>
    <lineage>
        <taxon>Eukaryota</taxon>
        <taxon>Sar</taxon>
        <taxon>Alveolata</taxon>
        <taxon>Apicomplexa</taxon>
        <taxon>Aconoidasida</taxon>
        <taxon>Haemosporida</taxon>
        <taxon>Plasmodiidae</taxon>
        <taxon>Plasmodium</taxon>
        <taxon>Plasmodium (Laverania)</taxon>
    </lineage>
</organism>
<feature type="transmembrane region" description="Helical" evidence="1">
    <location>
        <begin position="249"/>
        <end position="269"/>
    </location>
</feature>
<feature type="transmembrane region" description="Helical" evidence="1">
    <location>
        <begin position="189"/>
        <end position="214"/>
    </location>
</feature>
<keyword evidence="1" id="KW-1133">Transmembrane helix</keyword>
<feature type="transmembrane region" description="Helical" evidence="1">
    <location>
        <begin position="226"/>
        <end position="243"/>
    </location>
</feature>
<keyword evidence="1" id="KW-0812">Transmembrane</keyword>
<evidence type="ECO:0000313" key="3">
    <source>
        <dbReference type="Proteomes" id="UP000019103"/>
    </source>
</evidence>
<protein>
    <submittedName>
        <fullName evidence="2">Uncharacterized protein</fullName>
    </submittedName>
</protein>
<sequence>MHFHASNYYYFAHTFLTSKYQFWVINYVEKWCSVTHLLHICRTKKSPIFHNFHRGGYIDFGRFLSKFLVHFLDTTYKLAHFTRNNAAFWCRGFLRLCFENFNFLAVFGGNKTGNSGFRPKLYNITATRYANHFWCTIHMHFKAFDDYDVAHTFLTSQSKMWITNYVVIYPTIHQTFTTIITIHVNVVRLMLILHSSLVVVPFVYVITSLCDVVLDVRSIITTNLLLHYYYLSTTLLQLTYYYHSTTSLLLTYCYITTTIHATFACSIIYHKMPVFACNFTFIAHIYAPICRLHHHRCTHLLLTYYYYITTNLLLHYYDIITTSTMTSLLLLL</sequence>
<dbReference type="AlphaFoldDB" id="W4IPM5"/>
<reference evidence="2 3" key="2">
    <citation type="submission" date="2013-02" db="EMBL/GenBank/DDBJ databases">
        <title>The Genome Sequence of Plasmodium falciparum Palo Alto/Uganda.</title>
        <authorList>
            <consortium name="The Broad Institute Genome Sequencing Platform"/>
            <consortium name="The Broad Institute Genome Sequencing Center for Infectious Disease"/>
            <person name="Neafsey D."/>
            <person name="Cheeseman I."/>
            <person name="Volkman S."/>
            <person name="Adams J."/>
            <person name="Walker B."/>
            <person name="Young S.K."/>
            <person name="Zeng Q."/>
            <person name="Gargeya S."/>
            <person name="Fitzgerald M."/>
            <person name="Haas B."/>
            <person name="Abouelleil A."/>
            <person name="Alvarado L."/>
            <person name="Arachchi H.M."/>
            <person name="Berlin A.M."/>
            <person name="Chapman S.B."/>
            <person name="Dewar J."/>
            <person name="Goldberg J."/>
            <person name="Griggs A."/>
            <person name="Gujja S."/>
            <person name="Hansen M."/>
            <person name="Howarth C."/>
            <person name="Imamovic A."/>
            <person name="Larimer J."/>
            <person name="McCowan C."/>
            <person name="Murphy C."/>
            <person name="Neiman D."/>
            <person name="Pearson M."/>
            <person name="Priest M."/>
            <person name="Roberts A."/>
            <person name="Saif S."/>
            <person name="Shea T."/>
            <person name="Sisk P."/>
            <person name="Sykes S."/>
            <person name="Wortman J."/>
            <person name="Nusbaum C."/>
            <person name="Birren B."/>
        </authorList>
    </citation>
    <scope>NUCLEOTIDE SEQUENCE [LARGE SCALE GENOMIC DNA]</scope>
    <source>
        <strain evidence="2 3">Palo Alto/Uganda</strain>
    </source>
</reference>
<evidence type="ECO:0000256" key="1">
    <source>
        <dbReference type="SAM" id="Phobius"/>
    </source>
</evidence>
<gene>
    <name evidence="2" type="ORF">PFUGPA_06026</name>
</gene>
<proteinExistence type="predicted"/>
<reference evidence="2 3" key="1">
    <citation type="submission" date="2013-02" db="EMBL/GenBank/DDBJ databases">
        <title>The Genome Annotation of Plasmodium falciparum Palo Alto/Uganda.</title>
        <authorList>
            <consortium name="The Broad Institute Genome Sequencing Platform"/>
            <consortium name="The Broad Institute Genome Sequencing Center for Infectious Disease"/>
            <person name="Neafsey D."/>
            <person name="Hoffman S."/>
            <person name="Volkman S."/>
            <person name="Rosenthal P."/>
            <person name="Walker B."/>
            <person name="Young S.K."/>
            <person name="Zeng Q."/>
            <person name="Gargeya S."/>
            <person name="Fitzgerald M."/>
            <person name="Haas B."/>
            <person name="Abouelleil A."/>
            <person name="Allen A.W."/>
            <person name="Alvarado L."/>
            <person name="Arachchi H.M."/>
            <person name="Berlin A.M."/>
            <person name="Chapman S.B."/>
            <person name="Gainer-Dewar J."/>
            <person name="Goldberg J."/>
            <person name="Griggs A."/>
            <person name="Gujja S."/>
            <person name="Hansen M."/>
            <person name="Howarth C."/>
            <person name="Imamovic A."/>
            <person name="Ireland A."/>
            <person name="Larimer J."/>
            <person name="McCowan C."/>
            <person name="Murphy C."/>
            <person name="Pearson M."/>
            <person name="Poon T.W."/>
            <person name="Priest M."/>
            <person name="Roberts A."/>
            <person name="Saif S."/>
            <person name="Shea T."/>
            <person name="Sisk P."/>
            <person name="Sykes S."/>
            <person name="Wortman J."/>
            <person name="Nusbaum C."/>
            <person name="Birren B."/>
        </authorList>
    </citation>
    <scope>NUCLEOTIDE SEQUENCE [LARGE SCALE GENOMIC DNA]</scope>
    <source>
        <strain evidence="2 3">Palo Alto/Uganda</strain>
    </source>
</reference>
<feature type="transmembrane region" description="Helical" evidence="1">
    <location>
        <begin position="276"/>
        <end position="294"/>
    </location>
</feature>
<accession>W4IPM5</accession>